<dbReference type="PROSITE" id="PS50089">
    <property type="entry name" value="ZF_RING_2"/>
    <property type="match status" value="1"/>
</dbReference>
<accession>A0A074ZVB8</accession>
<dbReference type="GeneID" id="20319816"/>
<keyword evidence="2 4" id="KW-0863">Zinc-finger</keyword>
<keyword evidence="1" id="KW-0479">Metal-binding</keyword>
<dbReference type="Pfam" id="PF13639">
    <property type="entry name" value="zf-RING_2"/>
    <property type="match status" value="1"/>
</dbReference>
<dbReference type="SMART" id="SM00184">
    <property type="entry name" value="RING"/>
    <property type="match status" value="1"/>
</dbReference>
<organism evidence="6 7">
    <name type="scientific">Opisthorchis viverrini</name>
    <name type="common">Southeast Asian liver fluke</name>
    <dbReference type="NCBI Taxonomy" id="6198"/>
    <lineage>
        <taxon>Eukaryota</taxon>
        <taxon>Metazoa</taxon>
        <taxon>Spiralia</taxon>
        <taxon>Lophotrochozoa</taxon>
        <taxon>Platyhelminthes</taxon>
        <taxon>Trematoda</taxon>
        <taxon>Digenea</taxon>
        <taxon>Opisthorchiida</taxon>
        <taxon>Opisthorchiata</taxon>
        <taxon>Opisthorchiidae</taxon>
        <taxon>Opisthorchis</taxon>
    </lineage>
</organism>
<dbReference type="KEGG" id="ovi:T265_05634"/>
<feature type="domain" description="RING-type" evidence="5">
    <location>
        <begin position="148"/>
        <end position="189"/>
    </location>
</feature>
<evidence type="ECO:0000313" key="7">
    <source>
        <dbReference type="Proteomes" id="UP000054324"/>
    </source>
</evidence>
<dbReference type="EMBL" id="KL596726">
    <property type="protein sequence ID" value="KER27310.1"/>
    <property type="molecule type" value="Genomic_DNA"/>
</dbReference>
<evidence type="ECO:0000256" key="1">
    <source>
        <dbReference type="ARBA" id="ARBA00022723"/>
    </source>
</evidence>
<dbReference type="InterPro" id="IPR001841">
    <property type="entry name" value="Znf_RING"/>
</dbReference>
<evidence type="ECO:0000259" key="5">
    <source>
        <dbReference type="PROSITE" id="PS50089"/>
    </source>
</evidence>
<protein>
    <recommendedName>
        <fullName evidence="5">RING-type domain-containing protein</fullName>
    </recommendedName>
</protein>
<dbReference type="PANTHER" id="PTHR45931">
    <property type="entry name" value="SI:CH211-59O9.10"/>
    <property type="match status" value="1"/>
</dbReference>
<dbReference type="AlphaFoldDB" id="A0A074ZVB8"/>
<dbReference type="GO" id="GO:0061630">
    <property type="term" value="F:ubiquitin protein ligase activity"/>
    <property type="evidence" value="ECO:0007669"/>
    <property type="project" value="TreeGrafter"/>
</dbReference>
<dbReference type="GO" id="GO:0008270">
    <property type="term" value="F:zinc ion binding"/>
    <property type="evidence" value="ECO:0007669"/>
    <property type="project" value="UniProtKB-KW"/>
</dbReference>
<keyword evidence="3" id="KW-0862">Zinc</keyword>
<dbReference type="Proteomes" id="UP000054324">
    <property type="component" value="Unassembled WGS sequence"/>
</dbReference>
<dbReference type="OrthoDB" id="8062037at2759"/>
<reference evidence="6 7" key="1">
    <citation type="submission" date="2013-11" db="EMBL/GenBank/DDBJ databases">
        <title>Opisthorchis viverrini - life in the bile duct.</title>
        <authorList>
            <person name="Young N.D."/>
            <person name="Nagarajan N."/>
            <person name="Lin S.J."/>
            <person name="Korhonen P.K."/>
            <person name="Jex A.R."/>
            <person name="Hall R.S."/>
            <person name="Safavi-Hemami H."/>
            <person name="Kaewkong W."/>
            <person name="Bertrand D."/>
            <person name="Gao S."/>
            <person name="Seet Q."/>
            <person name="Wongkham S."/>
            <person name="Teh B.T."/>
            <person name="Wongkham C."/>
            <person name="Intapan P.M."/>
            <person name="Maleewong W."/>
            <person name="Yang X."/>
            <person name="Hu M."/>
            <person name="Wang Z."/>
            <person name="Hofmann A."/>
            <person name="Sternberg P.W."/>
            <person name="Tan P."/>
            <person name="Wang J."/>
            <person name="Gasser R.B."/>
        </authorList>
    </citation>
    <scope>NUCLEOTIDE SEQUENCE [LARGE SCALE GENOMIC DNA]</scope>
</reference>
<evidence type="ECO:0000313" key="6">
    <source>
        <dbReference type="EMBL" id="KER27310.1"/>
    </source>
</evidence>
<sequence>MGRAHSQLCHPVTAAINELTEELIRHYEMQSCIPIEFLEPNCLIYTAHGGLSARQRATIRALVNYAFLRAVHIRQTSSVLLLNGPPAISDLSSSITHGDTTGLVEHGNGTGTGYKVRNELTDSRGVQLSSFALISRVKKIQVDKLPTCPVCLVDYQENDLIITLPCFHVYHKACTGPWLKSDEGCAMCRLSPLDLIHNTKALLAQVAEEKRLATRALGLHIQVVSPKRELTNQPNDFVFNINASLPYKSDLFESLIVKKRGKTFTQAIWTETDNRNATDIGGQPFLVVYPTRHSEDHAVPILEGE</sequence>
<evidence type="ECO:0000256" key="4">
    <source>
        <dbReference type="PROSITE-ProRule" id="PRU00175"/>
    </source>
</evidence>
<dbReference type="InterPro" id="IPR013083">
    <property type="entry name" value="Znf_RING/FYVE/PHD"/>
</dbReference>
<gene>
    <name evidence="6" type="ORF">T265_05634</name>
</gene>
<evidence type="ECO:0000256" key="2">
    <source>
        <dbReference type="ARBA" id="ARBA00022771"/>
    </source>
</evidence>
<dbReference type="SUPFAM" id="SSF57850">
    <property type="entry name" value="RING/U-box"/>
    <property type="match status" value="1"/>
</dbReference>
<keyword evidence="7" id="KW-1185">Reference proteome</keyword>
<dbReference type="RefSeq" id="XP_009168957.1">
    <property type="nucleotide sequence ID" value="XM_009170693.1"/>
</dbReference>
<dbReference type="CTD" id="20319816"/>
<dbReference type="PANTHER" id="PTHR45931:SF3">
    <property type="entry name" value="RING ZINC FINGER-CONTAINING PROTEIN"/>
    <property type="match status" value="1"/>
</dbReference>
<dbReference type="Gene3D" id="3.30.40.10">
    <property type="entry name" value="Zinc/RING finger domain, C3HC4 (zinc finger)"/>
    <property type="match status" value="1"/>
</dbReference>
<dbReference type="GO" id="GO:0006511">
    <property type="term" value="P:ubiquitin-dependent protein catabolic process"/>
    <property type="evidence" value="ECO:0007669"/>
    <property type="project" value="TreeGrafter"/>
</dbReference>
<name>A0A074ZVB8_OPIVI</name>
<dbReference type="STRING" id="6198.A0A074ZVB8"/>
<dbReference type="GO" id="GO:0005634">
    <property type="term" value="C:nucleus"/>
    <property type="evidence" value="ECO:0007669"/>
    <property type="project" value="TreeGrafter"/>
</dbReference>
<evidence type="ECO:0000256" key="3">
    <source>
        <dbReference type="ARBA" id="ARBA00022833"/>
    </source>
</evidence>
<dbReference type="InterPro" id="IPR051834">
    <property type="entry name" value="RING_finger_E3_ligase"/>
</dbReference>
<proteinExistence type="predicted"/>